<dbReference type="SUPFAM" id="SSF53474">
    <property type="entry name" value="alpha/beta-Hydrolases"/>
    <property type="match status" value="1"/>
</dbReference>
<dbReference type="GO" id="GO:0016787">
    <property type="term" value="F:hydrolase activity"/>
    <property type="evidence" value="ECO:0007669"/>
    <property type="project" value="UniProtKB-KW"/>
</dbReference>
<dbReference type="Proteomes" id="UP001595816">
    <property type="component" value="Unassembled WGS sequence"/>
</dbReference>
<evidence type="ECO:0000313" key="3">
    <source>
        <dbReference type="Proteomes" id="UP001595816"/>
    </source>
</evidence>
<protein>
    <submittedName>
        <fullName evidence="2">Alpha/beta fold hydrolase</fullName>
    </submittedName>
</protein>
<dbReference type="Pfam" id="PF12697">
    <property type="entry name" value="Abhydrolase_6"/>
    <property type="match status" value="1"/>
</dbReference>
<reference evidence="3" key="1">
    <citation type="journal article" date="2019" name="Int. J. Syst. Evol. Microbiol.">
        <title>The Global Catalogue of Microorganisms (GCM) 10K type strain sequencing project: providing services to taxonomists for standard genome sequencing and annotation.</title>
        <authorList>
            <consortium name="The Broad Institute Genomics Platform"/>
            <consortium name="The Broad Institute Genome Sequencing Center for Infectious Disease"/>
            <person name="Wu L."/>
            <person name="Ma J."/>
        </authorList>
    </citation>
    <scope>NUCLEOTIDE SEQUENCE [LARGE SCALE GENOMIC DNA]</scope>
    <source>
        <strain evidence="3">CGMCC 4.7289</strain>
    </source>
</reference>
<feature type="domain" description="AB hydrolase-1" evidence="1">
    <location>
        <begin position="75"/>
        <end position="267"/>
    </location>
</feature>
<organism evidence="2 3">
    <name type="scientific">Hamadaea flava</name>
    <dbReference type="NCBI Taxonomy" id="1742688"/>
    <lineage>
        <taxon>Bacteria</taxon>
        <taxon>Bacillati</taxon>
        <taxon>Actinomycetota</taxon>
        <taxon>Actinomycetes</taxon>
        <taxon>Micromonosporales</taxon>
        <taxon>Micromonosporaceae</taxon>
        <taxon>Hamadaea</taxon>
    </lineage>
</organism>
<dbReference type="InterPro" id="IPR000073">
    <property type="entry name" value="AB_hydrolase_1"/>
</dbReference>
<dbReference type="RefSeq" id="WP_253762327.1">
    <property type="nucleotide sequence ID" value="NZ_JAMZDZ010000001.1"/>
</dbReference>
<dbReference type="PANTHER" id="PTHR43433">
    <property type="entry name" value="HYDROLASE, ALPHA/BETA FOLD FAMILY PROTEIN"/>
    <property type="match status" value="1"/>
</dbReference>
<sequence length="287" mass="31577">MTTAYKLTGGLLNATSVAAPPLARRLAWELFRRPTRRARVHPSEQAAHAAAIREDYTVDGVRVAGYRWGDGDRPVLLLHGWASRGSRYAALATELAQRGYTAITVDAPGHGDSGGDTTTILQYARLVHAVQQRHGDFRGIVGHSFGVLTAFHALRTGVRADTIVTVSGISEFSYLIAEFARQLGLRQRLTDDLRRRMEKMLGGSDDLWTRLSSDHQPELFTQPMLILHGSDDEFVRVDQAHRLHQAYAQSQLILTEGLGHRRILGDPRIVQPAAGWISAPAAAAPPR</sequence>
<dbReference type="InterPro" id="IPR029058">
    <property type="entry name" value="AB_hydrolase_fold"/>
</dbReference>
<evidence type="ECO:0000259" key="1">
    <source>
        <dbReference type="Pfam" id="PF12697"/>
    </source>
</evidence>
<dbReference type="Gene3D" id="3.40.50.1820">
    <property type="entry name" value="alpha/beta hydrolase"/>
    <property type="match status" value="1"/>
</dbReference>
<name>A0ABV8LSM2_9ACTN</name>
<keyword evidence="2" id="KW-0378">Hydrolase</keyword>
<accession>A0ABV8LSM2</accession>
<comment type="caution">
    <text evidence="2">The sequence shown here is derived from an EMBL/GenBank/DDBJ whole genome shotgun (WGS) entry which is preliminary data.</text>
</comment>
<dbReference type="EMBL" id="JBHSAY010000012">
    <property type="protein sequence ID" value="MFC4133534.1"/>
    <property type="molecule type" value="Genomic_DNA"/>
</dbReference>
<proteinExistence type="predicted"/>
<keyword evidence="3" id="KW-1185">Reference proteome</keyword>
<dbReference type="PANTHER" id="PTHR43433:SF5">
    <property type="entry name" value="AB HYDROLASE-1 DOMAIN-CONTAINING PROTEIN"/>
    <property type="match status" value="1"/>
</dbReference>
<gene>
    <name evidence="2" type="ORF">ACFOZ4_23240</name>
</gene>
<dbReference type="InterPro" id="IPR050471">
    <property type="entry name" value="AB_hydrolase"/>
</dbReference>
<evidence type="ECO:0000313" key="2">
    <source>
        <dbReference type="EMBL" id="MFC4133534.1"/>
    </source>
</evidence>